<protein>
    <recommendedName>
        <fullName evidence="4">Phage holin family protein</fullName>
    </recommendedName>
</protein>
<proteinExistence type="predicted"/>
<feature type="transmembrane region" description="Helical" evidence="1">
    <location>
        <begin position="37"/>
        <end position="55"/>
    </location>
</feature>
<dbReference type="Proteomes" id="UP000683511">
    <property type="component" value="Chromosome"/>
</dbReference>
<dbReference type="EMBL" id="CP021056">
    <property type="protein sequence ID" value="QXE26368.1"/>
    <property type="molecule type" value="Genomic_DNA"/>
</dbReference>
<gene>
    <name evidence="2" type="ORF">B6N60_05099</name>
</gene>
<dbReference type="KEGG" id="rsin:B6N60_05099"/>
<keyword evidence="1" id="KW-1133">Transmembrane helix</keyword>
<dbReference type="Pfam" id="PF04020">
    <property type="entry name" value="Phage_holin_4_2"/>
    <property type="match status" value="1"/>
</dbReference>
<feature type="transmembrane region" description="Helical" evidence="1">
    <location>
        <begin position="67"/>
        <end position="90"/>
    </location>
</feature>
<dbReference type="AlphaFoldDB" id="A0A975Y7I4"/>
<keyword evidence="3" id="KW-1185">Reference proteome</keyword>
<name>A0A975Y7I4_9NOST</name>
<feature type="transmembrane region" description="Helical" evidence="1">
    <location>
        <begin position="97"/>
        <end position="117"/>
    </location>
</feature>
<organism evidence="2 3">
    <name type="scientific">Richelia sinica FACHB-800</name>
    <dbReference type="NCBI Taxonomy" id="1357546"/>
    <lineage>
        <taxon>Bacteria</taxon>
        <taxon>Bacillati</taxon>
        <taxon>Cyanobacteriota</taxon>
        <taxon>Cyanophyceae</taxon>
        <taxon>Nostocales</taxon>
        <taxon>Nostocaceae</taxon>
        <taxon>Richelia</taxon>
    </lineage>
</organism>
<evidence type="ECO:0008006" key="4">
    <source>
        <dbReference type="Google" id="ProtNLM"/>
    </source>
</evidence>
<dbReference type="PANTHER" id="PTHR37309">
    <property type="entry name" value="SLR0284 PROTEIN"/>
    <property type="match status" value="1"/>
</dbReference>
<evidence type="ECO:0000313" key="3">
    <source>
        <dbReference type="Proteomes" id="UP000683511"/>
    </source>
</evidence>
<reference evidence="2" key="1">
    <citation type="submission" date="2017-04" db="EMBL/GenBank/DDBJ databases">
        <title>Genome deletions in a multicellular cyanobacterial endosymbiont for morphological adaptation in marine diatoms.</title>
        <authorList>
            <person name="Wang Y."/>
            <person name="Gao H."/>
            <person name="Li R."/>
            <person name="Xu X."/>
        </authorList>
    </citation>
    <scope>NUCLEOTIDE SEQUENCE</scope>
    <source>
        <strain evidence="2">FACHB 800</strain>
    </source>
</reference>
<evidence type="ECO:0000313" key="2">
    <source>
        <dbReference type="EMBL" id="QXE26368.1"/>
    </source>
</evidence>
<accession>A0A975Y7I4</accession>
<keyword evidence="1" id="KW-0472">Membrane</keyword>
<evidence type="ECO:0000256" key="1">
    <source>
        <dbReference type="SAM" id="Phobius"/>
    </source>
</evidence>
<sequence length="122" mass="13229">MAMNLTTLLIVWLVTAISLWLISKLPLGVEIDTPGKVIISAAVLGIITTVVKPILKLVFAVPNLVTFDLLSGIFTFLIAVVCFSLAAWLVEGFRLRYGLWSAILGAFALTVINNLIYKLLGV</sequence>
<dbReference type="PANTHER" id="PTHR37309:SF1">
    <property type="entry name" value="SLR0284 PROTEIN"/>
    <property type="match status" value="1"/>
</dbReference>
<feature type="transmembrane region" description="Helical" evidence="1">
    <location>
        <begin position="6"/>
        <end position="25"/>
    </location>
</feature>
<dbReference type="InterPro" id="IPR007165">
    <property type="entry name" value="Phage_holin_4_2"/>
</dbReference>
<keyword evidence="1" id="KW-0812">Transmembrane</keyword>